<reference evidence="1" key="2">
    <citation type="submission" date="2021-01" db="EMBL/GenBank/DDBJ databases">
        <authorList>
            <person name="Schikora-Tamarit M.A."/>
        </authorList>
    </citation>
    <scope>NUCLEOTIDE SEQUENCE</scope>
    <source>
        <strain evidence="1">CBS6075</strain>
    </source>
</reference>
<dbReference type="EMBL" id="JAEUBE010000295">
    <property type="protein sequence ID" value="KAH3665835.1"/>
    <property type="molecule type" value="Genomic_DNA"/>
</dbReference>
<reference evidence="1" key="1">
    <citation type="journal article" date="2021" name="Open Biol.">
        <title>Shared evolutionary footprints suggest mitochondrial oxidative damage underlies multiple complex I losses in fungi.</title>
        <authorList>
            <person name="Schikora-Tamarit M.A."/>
            <person name="Marcet-Houben M."/>
            <person name="Nosek J."/>
            <person name="Gabaldon T."/>
        </authorList>
    </citation>
    <scope>NUCLEOTIDE SEQUENCE</scope>
    <source>
        <strain evidence="1">CBS6075</strain>
    </source>
</reference>
<sequence>MTAHDLDHKRSLMGIGCCVDIVDGFADPRQRRVTADRGICERHVVVDGAQSTANVEMLVVLVLLGGDFPCFVELLNQGRPFCTEQVCARERTVSATHDQSVDTCVDHVLARCGPAPSLLELHTSGCADIGTTFSKPSTHVVPMHFPDILRPAFDKTRVPFVDSVRLAPLVDGSSDDCSDICVHSWSIAARSHDGDVFGRGHRLEHRLGAAGGVWRLLGLFAPEVLAGANGVCNVSEPNNSPQRVHHVHLVRIELVWTGLKRHAGCLESLDQRVQFGRSETNVALEGSPVKLLFLLQQMVDVGGDFLCCDGSGGVHLDLNGGCFLVSSLDLQNTGVCVVLGNLEPQHLFVEPHRLAKQRPVRSVVNGQTDTAQ</sequence>
<dbReference type="Proteomes" id="UP000769157">
    <property type="component" value="Unassembled WGS sequence"/>
</dbReference>
<name>A0A9P8P5Z0_9ASCO</name>
<organism evidence="1 2">
    <name type="scientific">Ogataea philodendri</name>
    <dbReference type="NCBI Taxonomy" id="1378263"/>
    <lineage>
        <taxon>Eukaryota</taxon>
        <taxon>Fungi</taxon>
        <taxon>Dikarya</taxon>
        <taxon>Ascomycota</taxon>
        <taxon>Saccharomycotina</taxon>
        <taxon>Pichiomycetes</taxon>
        <taxon>Pichiales</taxon>
        <taxon>Pichiaceae</taxon>
        <taxon>Ogataea</taxon>
    </lineage>
</organism>
<keyword evidence="2" id="KW-1185">Reference proteome</keyword>
<gene>
    <name evidence="1" type="ORF">OGAPHI_004023</name>
</gene>
<dbReference type="RefSeq" id="XP_046061039.1">
    <property type="nucleotide sequence ID" value="XM_046205057.1"/>
</dbReference>
<dbReference type="AlphaFoldDB" id="A0A9P8P5Z0"/>
<evidence type="ECO:0000313" key="1">
    <source>
        <dbReference type="EMBL" id="KAH3665835.1"/>
    </source>
</evidence>
<comment type="caution">
    <text evidence="1">The sequence shown here is derived from an EMBL/GenBank/DDBJ whole genome shotgun (WGS) entry which is preliminary data.</text>
</comment>
<proteinExistence type="predicted"/>
<evidence type="ECO:0000313" key="2">
    <source>
        <dbReference type="Proteomes" id="UP000769157"/>
    </source>
</evidence>
<dbReference type="GeneID" id="70235988"/>
<accession>A0A9P8P5Z0</accession>
<protein>
    <submittedName>
        <fullName evidence="1">Uncharacterized protein</fullName>
    </submittedName>
</protein>